<evidence type="ECO:0000256" key="2">
    <source>
        <dbReference type="ARBA" id="ARBA00023043"/>
    </source>
</evidence>
<organism evidence="4 5">
    <name type="scientific">Podospora australis</name>
    <dbReference type="NCBI Taxonomy" id="1536484"/>
    <lineage>
        <taxon>Eukaryota</taxon>
        <taxon>Fungi</taxon>
        <taxon>Dikarya</taxon>
        <taxon>Ascomycota</taxon>
        <taxon>Pezizomycotina</taxon>
        <taxon>Sordariomycetes</taxon>
        <taxon>Sordariomycetidae</taxon>
        <taxon>Sordariales</taxon>
        <taxon>Podosporaceae</taxon>
        <taxon>Podospora</taxon>
    </lineage>
</organism>
<accession>A0AAN6WL90</accession>
<proteinExistence type="predicted"/>
<evidence type="ECO:0000256" key="1">
    <source>
        <dbReference type="ARBA" id="ARBA00022737"/>
    </source>
</evidence>
<dbReference type="InterPro" id="IPR036770">
    <property type="entry name" value="Ankyrin_rpt-contain_sf"/>
</dbReference>
<evidence type="ECO:0000313" key="5">
    <source>
        <dbReference type="Proteomes" id="UP001302126"/>
    </source>
</evidence>
<dbReference type="AlphaFoldDB" id="A0AAN6WL90"/>
<evidence type="ECO:0000256" key="3">
    <source>
        <dbReference type="PROSITE-ProRule" id="PRU00023"/>
    </source>
</evidence>
<dbReference type="Gene3D" id="1.25.40.20">
    <property type="entry name" value="Ankyrin repeat-containing domain"/>
    <property type="match status" value="2"/>
</dbReference>
<dbReference type="EMBL" id="MU864664">
    <property type="protein sequence ID" value="KAK4182412.1"/>
    <property type="molecule type" value="Genomic_DNA"/>
</dbReference>
<dbReference type="SMART" id="SM00248">
    <property type="entry name" value="ANK"/>
    <property type="match status" value="3"/>
</dbReference>
<sequence>MRLLEIRCADPMFAWKEHDTITRMFHRFMSLNKAVGEAILYAGVECERFDSPTVLSLAIKYGLSLESQNPQGRTLLMLAALEGDDELVRCLVENGIGPKEYDRDNGGFTALMWAIKGAYLGIVQDLVSAGHGQLEARNHDRRTALMLAALWHRADITQYLVEFDQSQLDAKDKKGATPLMLALIGDLQTDFYTSPSNPEETDLVVGNKLGVPDKMTPAKEKCIANLETIVKVASQAQLNARDHQGRTALMRAIWPGRNSDVELTLKEVLCLMDNSLLDVEVRDNNGESAGAWIRQTMRRSNWLREDDELCSWEYMLEFIKMKLCETQDRPCLRTAEGLLSPKMAETETDW</sequence>
<evidence type="ECO:0000313" key="4">
    <source>
        <dbReference type="EMBL" id="KAK4182412.1"/>
    </source>
</evidence>
<dbReference type="InterPro" id="IPR002110">
    <property type="entry name" value="Ankyrin_rpt"/>
</dbReference>
<dbReference type="PROSITE" id="PS50088">
    <property type="entry name" value="ANK_REPEAT"/>
    <property type="match status" value="1"/>
</dbReference>
<dbReference type="PROSITE" id="PS50297">
    <property type="entry name" value="ANK_REP_REGION"/>
    <property type="match status" value="1"/>
</dbReference>
<dbReference type="SUPFAM" id="SSF48403">
    <property type="entry name" value="Ankyrin repeat"/>
    <property type="match status" value="1"/>
</dbReference>
<dbReference type="PANTHER" id="PTHR24166:SF58">
    <property type="entry name" value="ANKYCORBIN-LIKE"/>
    <property type="match status" value="1"/>
</dbReference>
<gene>
    <name evidence="4" type="ORF">QBC35DRAFT_510027</name>
</gene>
<name>A0AAN6WL90_9PEZI</name>
<dbReference type="InterPro" id="IPR050889">
    <property type="entry name" value="Dendritic_Spine_Reg/Scaffold"/>
</dbReference>
<comment type="caution">
    <text evidence="4">The sequence shown here is derived from an EMBL/GenBank/DDBJ whole genome shotgun (WGS) entry which is preliminary data.</text>
</comment>
<keyword evidence="1" id="KW-0677">Repeat</keyword>
<keyword evidence="5" id="KW-1185">Reference proteome</keyword>
<dbReference type="PANTHER" id="PTHR24166">
    <property type="entry name" value="ROLLING PEBBLES, ISOFORM B"/>
    <property type="match status" value="1"/>
</dbReference>
<feature type="repeat" description="ANK" evidence="3">
    <location>
        <begin position="71"/>
        <end position="103"/>
    </location>
</feature>
<reference evidence="4" key="1">
    <citation type="journal article" date="2023" name="Mol. Phylogenet. Evol.">
        <title>Genome-scale phylogeny and comparative genomics of the fungal order Sordariales.</title>
        <authorList>
            <person name="Hensen N."/>
            <person name="Bonometti L."/>
            <person name="Westerberg I."/>
            <person name="Brannstrom I.O."/>
            <person name="Guillou S."/>
            <person name="Cros-Aarteil S."/>
            <person name="Calhoun S."/>
            <person name="Haridas S."/>
            <person name="Kuo A."/>
            <person name="Mondo S."/>
            <person name="Pangilinan J."/>
            <person name="Riley R."/>
            <person name="LaButti K."/>
            <person name="Andreopoulos B."/>
            <person name="Lipzen A."/>
            <person name="Chen C."/>
            <person name="Yan M."/>
            <person name="Daum C."/>
            <person name="Ng V."/>
            <person name="Clum A."/>
            <person name="Steindorff A."/>
            <person name="Ohm R.A."/>
            <person name="Martin F."/>
            <person name="Silar P."/>
            <person name="Natvig D.O."/>
            <person name="Lalanne C."/>
            <person name="Gautier V."/>
            <person name="Ament-Velasquez S.L."/>
            <person name="Kruys A."/>
            <person name="Hutchinson M.I."/>
            <person name="Powell A.J."/>
            <person name="Barry K."/>
            <person name="Miller A.N."/>
            <person name="Grigoriev I.V."/>
            <person name="Debuchy R."/>
            <person name="Gladieux P."/>
            <person name="Hiltunen Thoren M."/>
            <person name="Johannesson H."/>
        </authorList>
    </citation>
    <scope>NUCLEOTIDE SEQUENCE</scope>
    <source>
        <strain evidence="4">PSN309</strain>
    </source>
</reference>
<reference evidence="4" key="2">
    <citation type="submission" date="2023-05" db="EMBL/GenBank/DDBJ databases">
        <authorList>
            <consortium name="Lawrence Berkeley National Laboratory"/>
            <person name="Steindorff A."/>
            <person name="Hensen N."/>
            <person name="Bonometti L."/>
            <person name="Westerberg I."/>
            <person name="Brannstrom I.O."/>
            <person name="Guillou S."/>
            <person name="Cros-Aarteil S."/>
            <person name="Calhoun S."/>
            <person name="Haridas S."/>
            <person name="Kuo A."/>
            <person name="Mondo S."/>
            <person name="Pangilinan J."/>
            <person name="Riley R."/>
            <person name="Labutti K."/>
            <person name="Andreopoulos B."/>
            <person name="Lipzen A."/>
            <person name="Chen C."/>
            <person name="Yanf M."/>
            <person name="Daum C."/>
            <person name="Ng V."/>
            <person name="Clum A."/>
            <person name="Ohm R."/>
            <person name="Martin F."/>
            <person name="Silar P."/>
            <person name="Natvig D."/>
            <person name="Lalanne C."/>
            <person name="Gautier V."/>
            <person name="Ament-Velasquez S.L."/>
            <person name="Kruys A."/>
            <person name="Hutchinson M.I."/>
            <person name="Powell A.J."/>
            <person name="Barry K."/>
            <person name="Miller A.N."/>
            <person name="Grigoriev I.V."/>
            <person name="Debuchy R."/>
            <person name="Gladieux P."/>
            <person name="Thoren M.H."/>
            <person name="Johannesson H."/>
        </authorList>
    </citation>
    <scope>NUCLEOTIDE SEQUENCE</scope>
    <source>
        <strain evidence="4">PSN309</strain>
    </source>
</reference>
<keyword evidence="2 3" id="KW-0040">ANK repeat</keyword>
<dbReference type="Proteomes" id="UP001302126">
    <property type="component" value="Unassembled WGS sequence"/>
</dbReference>
<protein>
    <submittedName>
        <fullName evidence="4">Ankyrin repeat-containing domain protein</fullName>
    </submittedName>
</protein>
<dbReference type="Pfam" id="PF12796">
    <property type="entry name" value="Ank_2"/>
    <property type="match status" value="1"/>
</dbReference>